<evidence type="ECO:0000256" key="1">
    <source>
        <dbReference type="SAM" id="MobiDB-lite"/>
    </source>
</evidence>
<gene>
    <name evidence="2" type="ORF">CRG98_016616</name>
</gene>
<dbReference type="EMBL" id="PGOL01000914">
    <property type="protein sequence ID" value="PKI62977.1"/>
    <property type="molecule type" value="Genomic_DNA"/>
</dbReference>
<dbReference type="Proteomes" id="UP000233551">
    <property type="component" value="Unassembled WGS sequence"/>
</dbReference>
<reference evidence="2 3" key="1">
    <citation type="submission" date="2017-11" db="EMBL/GenBank/DDBJ databases">
        <title>De-novo sequencing of pomegranate (Punica granatum L.) genome.</title>
        <authorList>
            <person name="Akparov Z."/>
            <person name="Amiraslanov A."/>
            <person name="Hajiyeva S."/>
            <person name="Abbasov M."/>
            <person name="Kaur K."/>
            <person name="Hamwieh A."/>
            <person name="Solovyev V."/>
            <person name="Salamov A."/>
            <person name="Braich B."/>
            <person name="Kosarev P."/>
            <person name="Mahmoud A."/>
            <person name="Hajiyev E."/>
            <person name="Babayeva S."/>
            <person name="Izzatullayeva V."/>
            <person name="Mammadov A."/>
            <person name="Mammadov A."/>
            <person name="Sharifova S."/>
            <person name="Ojaghi J."/>
            <person name="Eynullazada K."/>
            <person name="Bayramov B."/>
            <person name="Abdulazimova A."/>
            <person name="Shahmuradov I."/>
        </authorList>
    </citation>
    <scope>NUCLEOTIDE SEQUENCE [LARGE SCALE GENOMIC DNA]</scope>
    <source>
        <strain evidence="3">cv. AG2017</strain>
        <tissue evidence="2">Leaf</tissue>
    </source>
</reference>
<proteinExistence type="predicted"/>
<evidence type="ECO:0000313" key="2">
    <source>
        <dbReference type="EMBL" id="PKI62977.1"/>
    </source>
</evidence>
<name>A0A2I0K345_PUNGR</name>
<evidence type="ECO:0000313" key="3">
    <source>
        <dbReference type="Proteomes" id="UP000233551"/>
    </source>
</evidence>
<sequence>MGRLQGLEMRQQTQWRKMSDISTIPKTNLNQIRNVADHVIRKRWKRGGGAPTRLGAPLLSWAPLLHFLDRKTGEQGRGASTRLGTPPPSLNP</sequence>
<feature type="region of interest" description="Disordered" evidence="1">
    <location>
        <begin position="72"/>
        <end position="92"/>
    </location>
</feature>
<accession>A0A2I0K345</accession>
<comment type="caution">
    <text evidence="2">The sequence shown here is derived from an EMBL/GenBank/DDBJ whole genome shotgun (WGS) entry which is preliminary data.</text>
</comment>
<keyword evidence="3" id="KW-1185">Reference proteome</keyword>
<organism evidence="2 3">
    <name type="scientific">Punica granatum</name>
    <name type="common">Pomegranate</name>
    <dbReference type="NCBI Taxonomy" id="22663"/>
    <lineage>
        <taxon>Eukaryota</taxon>
        <taxon>Viridiplantae</taxon>
        <taxon>Streptophyta</taxon>
        <taxon>Embryophyta</taxon>
        <taxon>Tracheophyta</taxon>
        <taxon>Spermatophyta</taxon>
        <taxon>Magnoliopsida</taxon>
        <taxon>eudicotyledons</taxon>
        <taxon>Gunneridae</taxon>
        <taxon>Pentapetalae</taxon>
        <taxon>rosids</taxon>
        <taxon>malvids</taxon>
        <taxon>Myrtales</taxon>
        <taxon>Lythraceae</taxon>
        <taxon>Punica</taxon>
    </lineage>
</organism>
<dbReference type="AlphaFoldDB" id="A0A2I0K345"/>
<protein>
    <submittedName>
        <fullName evidence="2">Uncharacterized protein</fullName>
    </submittedName>
</protein>